<gene>
    <name evidence="1" type="ORF">BG04_4890</name>
</gene>
<dbReference type="GeneID" id="93642870"/>
<organism evidence="1 2">
    <name type="scientific">Priestia megaterium (strain ATCC 14581 / DSM 32 / CCUG 1817 / JCM 2506 / NBRC 15308 / NCIMB 9376 / NCTC 10342 / NRRL B-14308 / VKM B-512 / Ford 19)</name>
    <name type="common">Bacillus megaterium</name>
    <dbReference type="NCBI Taxonomy" id="1348623"/>
    <lineage>
        <taxon>Bacteria</taxon>
        <taxon>Bacillati</taxon>
        <taxon>Bacillota</taxon>
        <taxon>Bacilli</taxon>
        <taxon>Bacillales</taxon>
        <taxon>Bacillaceae</taxon>
        <taxon>Priestia</taxon>
    </lineage>
</organism>
<dbReference type="AlphaFoldDB" id="A0A0B6AZL2"/>
<reference evidence="1 2" key="1">
    <citation type="journal article" date="2015" name="Genome Announc.">
        <title>Complete genome sequences for 35 biothreat assay-relevant bacillus species.</title>
        <authorList>
            <person name="Johnson S.L."/>
            <person name="Daligault H.E."/>
            <person name="Davenport K.W."/>
            <person name="Jaissle J."/>
            <person name="Frey K.G."/>
            <person name="Ladner J.T."/>
            <person name="Broomall S.M."/>
            <person name="Bishop-Lilly K.A."/>
            <person name="Bruce D.C."/>
            <person name="Gibbons H.S."/>
            <person name="Coyne S.R."/>
            <person name="Lo C.C."/>
            <person name="Meincke L."/>
            <person name="Munk A.C."/>
            <person name="Koroleva G.I."/>
            <person name="Rosenzweig C.N."/>
            <person name="Palacios G.F."/>
            <person name="Redden C.L."/>
            <person name="Minogue T.D."/>
            <person name="Chain P.S."/>
        </authorList>
    </citation>
    <scope>NUCLEOTIDE SEQUENCE [LARGE SCALE GENOMIC DNA]</scope>
    <source>
        <strain evidence="2">ATCC 14581 / DSM 32 / JCM 2506 / NBRC 15308 / NCIMB 9376 / NCTC 10342 / NRRL B-14308 / VKM B-512</strain>
    </source>
</reference>
<dbReference type="Proteomes" id="UP000031829">
    <property type="component" value="Chromosome"/>
</dbReference>
<evidence type="ECO:0000313" key="2">
    <source>
        <dbReference type="Proteomes" id="UP000031829"/>
    </source>
</evidence>
<sequence>MKNQDFKRRGEETSDEDDVIDDDTISMDSVASFWDPCKQRFEAVFIESKRGANKPFQDDIVKWINKCRSAQEFIEENDEIQHKLCAGTGQEDMQCSKSILFLDCDAWKDIRIERLIDISSLQHKTVCPPHIRIVDHTRALWMQHILDQLGLIRSQLGGVVEKYRIYYWKRSLQENASFGHIYSETNLFEVSYYEEENILFYYLSFERVTAEVIRYYADHLAELLDMGAHGFNRVMIYTIFSWIKLQWRQRIFVVNKYKW</sequence>
<proteinExistence type="predicted"/>
<dbReference type="EMBL" id="CP009920">
    <property type="protein sequence ID" value="AJI25369.1"/>
    <property type="molecule type" value="Genomic_DNA"/>
</dbReference>
<name>A0A0B6AZL2_PRIM2</name>
<dbReference type="RefSeq" id="WP_034651821.1">
    <property type="nucleotide sequence ID" value="NZ_BCVB01000016.1"/>
</dbReference>
<accession>A0A0B6AZL2</accession>
<evidence type="ECO:0000313" key="1">
    <source>
        <dbReference type="EMBL" id="AJI25369.1"/>
    </source>
</evidence>
<dbReference type="HOGENOM" id="CLU_1072222_0_0_9"/>
<protein>
    <submittedName>
        <fullName evidence="1">Uncharacterized protein</fullName>
    </submittedName>
</protein>
<dbReference type="KEGG" id="bmeg:BG04_4890"/>